<evidence type="ECO:0000313" key="2">
    <source>
        <dbReference type="Proteomes" id="UP001458880"/>
    </source>
</evidence>
<accession>A0AAW1NHU5</accession>
<dbReference type="Proteomes" id="UP001458880">
    <property type="component" value="Unassembled WGS sequence"/>
</dbReference>
<keyword evidence="2" id="KW-1185">Reference proteome</keyword>
<evidence type="ECO:0000313" key="1">
    <source>
        <dbReference type="EMBL" id="KAK9759333.1"/>
    </source>
</evidence>
<name>A0AAW1NHU5_POPJA</name>
<comment type="caution">
    <text evidence="1">The sequence shown here is derived from an EMBL/GenBank/DDBJ whole genome shotgun (WGS) entry which is preliminary data.</text>
</comment>
<dbReference type="AlphaFoldDB" id="A0AAW1NHU5"/>
<dbReference type="EMBL" id="JASPKY010000001">
    <property type="protein sequence ID" value="KAK9759333.1"/>
    <property type="molecule type" value="Genomic_DNA"/>
</dbReference>
<reference evidence="1 2" key="1">
    <citation type="journal article" date="2024" name="BMC Genomics">
        <title>De novo assembly and annotation of Popillia japonica's genome with initial clues to its potential as an invasive pest.</title>
        <authorList>
            <person name="Cucini C."/>
            <person name="Boschi S."/>
            <person name="Funari R."/>
            <person name="Cardaioli E."/>
            <person name="Iannotti N."/>
            <person name="Marturano G."/>
            <person name="Paoli F."/>
            <person name="Bruttini M."/>
            <person name="Carapelli A."/>
            <person name="Frati F."/>
            <person name="Nardi F."/>
        </authorList>
    </citation>
    <scope>NUCLEOTIDE SEQUENCE [LARGE SCALE GENOMIC DNA]</scope>
    <source>
        <strain evidence="1">DMR45628</strain>
    </source>
</reference>
<gene>
    <name evidence="1" type="ORF">QE152_g45</name>
</gene>
<organism evidence="1 2">
    <name type="scientific">Popillia japonica</name>
    <name type="common">Japanese beetle</name>
    <dbReference type="NCBI Taxonomy" id="7064"/>
    <lineage>
        <taxon>Eukaryota</taxon>
        <taxon>Metazoa</taxon>
        <taxon>Ecdysozoa</taxon>
        <taxon>Arthropoda</taxon>
        <taxon>Hexapoda</taxon>
        <taxon>Insecta</taxon>
        <taxon>Pterygota</taxon>
        <taxon>Neoptera</taxon>
        <taxon>Endopterygota</taxon>
        <taxon>Coleoptera</taxon>
        <taxon>Polyphaga</taxon>
        <taxon>Scarabaeiformia</taxon>
        <taxon>Scarabaeidae</taxon>
        <taxon>Rutelinae</taxon>
        <taxon>Popillia</taxon>
    </lineage>
</organism>
<sequence>MDVFEMVMEFSTTILAIATIVVYVIATELYTNEVVVFKRCLFKIMVHTYDEELRKEVIFVLIQTLFSRNN</sequence>
<proteinExistence type="predicted"/>
<protein>
    <submittedName>
        <fullName evidence="1">Uncharacterized protein</fullName>
    </submittedName>
</protein>